<dbReference type="AlphaFoldDB" id="A0A161R530"/>
<dbReference type="OrthoDB" id="8964242at2"/>
<gene>
    <name evidence="1" type="ORF">AVW16_13405</name>
</gene>
<evidence type="ECO:0000313" key="2">
    <source>
        <dbReference type="Proteomes" id="UP000076625"/>
    </source>
</evidence>
<reference evidence="2" key="1">
    <citation type="submission" date="2016-01" db="EMBL/GenBank/DDBJ databases">
        <title>Draft genome of Chromobacterium sp. F49.</title>
        <authorList>
            <person name="Hong K.W."/>
        </authorList>
    </citation>
    <scope>NUCLEOTIDE SEQUENCE [LARGE SCALE GENOMIC DNA]</scope>
    <source>
        <strain evidence="2">CN10</strain>
    </source>
</reference>
<organism evidence="1 2">
    <name type="scientific">Crenobacter luteus</name>
    <dbReference type="NCBI Taxonomy" id="1452487"/>
    <lineage>
        <taxon>Bacteria</taxon>
        <taxon>Pseudomonadati</taxon>
        <taxon>Pseudomonadota</taxon>
        <taxon>Betaproteobacteria</taxon>
        <taxon>Neisseriales</taxon>
        <taxon>Neisseriaceae</taxon>
        <taxon>Crenobacter</taxon>
    </lineage>
</organism>
<dbReference type="EMBL" id="LQQU01000033">
    <property type="protein sequence ID" value="KZE29718.1"/>
    <property type="molecule type" value="Genomic_DNA"/>
</dbReference>
<sequence length="481" mass="52629">MKSHPRNARIKGAPFLPSRFIFGDAVDDSGIEPSEYLIHTEYPAFVARLIGNDDTPFPGREAEGDAFASAVLYDDEENITVYVCSEGWRLFDFNFWDEVPTAAELQKVCDAAMDAYRRLNEAYASREAGVKLREFREGPSEPLPPRERADRIADLAGKSREALASPVHAMQLSATVQMALSGGDPAVFTEAQLALLAEPAARDLLIGTARDCIAFPEVLRKDGSLASFELWALPFAFSRAQGGVWWHFPLLERIEAPLADALDVPQNAVLWVSPTLFTLEMLNERACQNLSQLATVMDAGCDFAPYNPEASRATFEAARQAADPQLVLAWIPFIVERGALPLDKAKRLGRKALDAVMPLVQEAIGAEMEYGEAELFAPLPWWEALSAGTRAWNRKRLGVTVALVAASAGGLAGLEAVAQYQPEHYAYQVLIKASGKDEVLAHAPWALVPDVAPDKEAAWEDLAQCLKEAGIPLSEQSSRLH</sequence>
<dbReference type="CDD" id="cd22214">
    <property type="entry name" value="AcrIIC2"/>
    <property type="match status" value="1"/>
</dbReference>
<comment type="caution">
    <text evidence="1">The sequence shown here is derived from an EMBL/GenBank/DDBJ whole genome shotgun (WGS) entry which is preliminary data.</text>
</comment>
<protein>
    <submittedName>
        <fullName evidence="1">Uncharacterized protein</fullName>
    </submittedName>
</protein>
<dbReference type="Proteomes" id="UP000076625">
    <property type="component" value="Unassembled WGS sequence"/>
</dbReference>
<keyword evidence="2" id="KW-1185">Reference proteome</keyword>
<evidence type="ECO:0000313" key="1">
    <source>
        <dbReference type="EMBL" id="KZE29718.1"/>
    </source>
</evidence>
<proteinExistence type="predicted"/>
<name>A0A161R530_9NEIS</name>
<accession>A0A161R530</accession>